<keyword evidence="3" id="KW-0812">Transmembrane</keyword>
<evidence type="ECO:0000313" key="6">
    <source>
        <dbReference type="Proteomes" id="UP000272942"/>
    </source>
</evidence>
<evidence type="ECO:0000256" key="1">
    <source>
        <dbReference type="ARBA" id="ARBA00004141"/>
    </source>
</evidence>
<dbReference type="Gene3D" id="1.50.40.10">
    <property type="entry name" value="Mitochondrial carrier domain"/>
    <property type="match status" value="1"/>
</dbReference>
<name>A0A3P8L1S7_9TREM</name>
<dbReference type="InterPro" id="IPR023395">
    <property type="entry name" value="MCP_dom_sf"/>
</dbReference>
<dbReference type="EMBL" id="UZAN01052698">
    <property type="protein sequence ID" value="VDP89633.1"/>
    <property type="molecule type" value="Genomic_DNA"/>
</dbReference>
<keyword evidence="6" id="KW-1185">Reference proteome</keyword>
<dbReference type="InterPro" id="IPR018108">
    <property type="entry name" value="MCP_transmembrane"/>
</dbReference>
<dbReference type="OrthoDB" id="434783at2759"/>
<dbReference type="Pfam" id="PF00153">
    <property type="entry name" value="Mito_carr"/>
    <property type="match status" value="1"/>
</dbReference>
<comment type="subcellular location">
    <subcellularLocation>
        <location evidence="1">Membrane</location>
        <topology evidence="1">Multi-pass membrane protein</topology>
    </subcellularLocation>
</comment>
<dbReference type="GO" id="GO:0016020">
    <property type="term" value="C:membrane"/>
    <property type="evidence" value="ECO:0007669"/>
    <property type="project" value="UniProtKB-SubCell"/>
</dbReference>
<sequence length="260" mass="29377">MTCPLEVVKVRLQSSQGVALRSAPQIVLEKSKSTTNIARSMWSTTSSNPVTTQSASLEHAHVCFQCDINKYPFSESPTWLRSRHSLTPINSHSASVASSTEFPIKPNTTRLPNTGVRRSVLIRCLVDIFRDEGYSALFKGLLPTLIVYTVAFGKVIYNRKYSFYRDPNTVFTFNYTILVAGLHPTSEALTGLVDHWWFTLESWLKTLILNQPRGGVRITLSRLFQWSPARLDIDVYWASWTFDSVPKAYDSINLAPIPNE</sequence>
<protein>
    <submittedName>
        <fullName evidence="5">Uncharacterized protein</fullName>
    </submittedName>
</protein>
<dbReference type="SUPFAM" id="SSF103506">
    <property type="entry name" value="Mitochondrial carrier"/>
    <property type="match status" value="1"/>
</dbReference>
<keyword evidence="4" id="KW-0472">Membrane</keyword>
<reference evidence="5 6" key="1">
    <citation type="submission" date="2018-11" db="EMBL/GenBank/DDBJ databases">
        <authorList>
            <consortium name="Pathogen Informatics"/>
        </authorList>
    </citation>
    <scope>NUCLEOTIDE SEQUENCE [LARGE SCALE GENOMIC DNA]</scope>
    <source>
        <strain evidence="5 6">Egypt</strain>
    </source>
</reference>
<evidence type="ECO:0000256" key="3">
    <source>
        <dbReference type="ARBA" id="ARBA00022692"/>
    </source>
</evidence>
<accession>A0A3P8L1S7</accession>
<evidence type="ECO:0000256" key="2">
    <source>
        <dbReference type="ARBA" id="ARBA00006375"/>
    </source>
</evidence>
<dbReference type="AlphaFoldDB" id="A0A3P8L1S7"/>
<evidence type="ECO:0000313" key="5">
    <source>
        <dbReference type="EMBL" id="VDP89633.1"/>
    </source>
</evidence>
<organism evidence="5 6">
    <name type="scientific">Echinostoma caproni</name>
    <dbReference type="NCBI Taxonomy" id="27848"/>
    <lineage>
        <taxon>Eukaryota</taxon>
        <taxon>Metazoa</taxon>
        <taxon>Spiralia</taxon>
        <taxon>Lophotrochozoa</taxon>
        <taxon>Platyhelminthes</taxon>
        <taxon>Trematoda</taxon>
        <taxon>Digenea</taxon>
        <taxon>Plagiorchiida</taxon>
        <taxon>Echinostomata</taxon>
        <taxon>Echinostomatoidea</taxon>
        <taxon>Echinostomatidae</taxon>
        <taxon>Echinostoma</taxon>
    </lineage>
</organism>
<proteinExistence type="inferred from homology"/>
<dbReference type="Proteomes" id="UP000272942">
    <property type="component" value="Unassembled WGS sequence"/>
</dbReference>
<gene>
    <name evidence="5" type="ORF">ECPE_LOCUS12361</name>
</gene>
<evidence type="ECO:0000256" key="4">
    <source>
        <dbReference type="ARBA" id="ARBA00023136"/>
    </source>
</evidence>
<comment type="similarity">
    <text evidence="2">Belongs to the mitochondrial carrier (TC 2.A.29) family.</text>
</comment>